<dbReference type="Gene3D" id="3.40.1580.10">
    <property type="entry name" value="SMI1/KNR4-like"/>
    <property type="match status" value="1"/>
</dbReference>
<comment type="caution">
    <text evidence="2">The sequence shown here is derived from an EMBL/GenBank/DDBJ whole genome shotgun (WGS) entry which is preliminary data.</text>
</comment>
<dbReference type="Pfam" id="PF09346">
    <property type="entry name" value="SMI1_KNR4"/>
    <property type="match status" value="1"/>
</dbReference>
<dbReference type="InterPro" id="IPR037883">
    <property type="entry name" value="Knr4/Smi1-like_sf"/>
</dbReference>
<evidence type="ECO:0000313" key="2">
    <source>
        <dbReference type="EMBL" id="GAA4377911.1"/>
    </source>
</evidence>
<dbReference type="EMBL" id="BAABHA010000002">
    <property type="protein sequence ID" value="GAA4377911.1"/>
    <property type="molecule type" value="Genomic_DNA"/>
</dbReference>
<feature type="domain" description="Knr4/Smi1-like" evidence="1">
    <location>
        <begin position="49"/>
        <end position="81"/>
    </location>
</feature>
<proteinExistence type="predicted"/>
<accession>A0ABP8IWX8</accession>
<dbReference type="InterPro" id="IPR018958">
    <property type="entry name" value="Knr4/Smi1-like_dom"/>
</dbReference>
<sequence>MLGIIDKIMKRNDWKTFKKKSEEKFEKIEVNYVNVWGFQEQKNTKWNTGLSTEEIKELEKHFGFSLPKDYYEMLKTINGFDKDHISINPDKKKTKENSKEDAINIQMI</sequence>
<reference evidence="3" key="1">
    <citation type="journal article" date="2019" name="Int. J. Syst. Evol. Microbiol.">
        <title>The Global Catalogue of Microorganisms (GCM) 10K type strain sequencing project: providing services to taxonomists for standard genome sequencing and annotation.</title>
        <authorList>
            <consortium name="The Broad Institute Genomics Platform"/>
            <consortium name="The Broad Institute Genome Sequencing Center for Infectious Disease"/>
            <person name="Wu L."/>
            <person name="Ma J."/>
        </authorList>
    </citation>
    <scope>NUCLEOTIDE SEQUENCE [LARGE SCALE GENOMIC DNA]</scope>
    <source>
        <strain evidence="3">JCM 17924</strain>
    </source>
</reference>
<protein>
    <recommendedName>
        <fullName evidence="1">Knr4/Smi1-like domain-containing protein</fullName>
    </recommendedName>
</protein>
<organism evidence="2 3">
    <name type="scientific">Hymenobacter koreensis</name>
    <dbReference type="NCBI Taxonomy" id="1084523"/>
    <lineage>
        <taxon>Bacteria</taxon>
        <taxon>Pseudomonadati</taxon>
        <taxon>Bacteroidota</taxon>
        <taxon>Cytophagia</taxon>
        <taxon>Cytophagales</taxon>
        <taxon>Hymenobacteraceae</taxon>
        <taxon>Hymenobacter</taxon>
    </lineage>
</organism>
<name>A0ABP8IWX8_9BACT</name>
<gene>
    <name evidence="2" type="ORF">GCM10023186_13620</name>
</gene>
<dbReference type="Proteomes" id="UP001500454">
    <property type="component" value="Unassembled WGS sequence"/>
</dbReference>
<evidence type="ECO:0000259" key="1">
    <source>
        <dbReference type="Pfam" id="PF09346"/>
    </source>
</evidence>
<keyword evidence="3" id="KW-1185">Reference proteome</keyword>
<evidence type="ECO:0000313" key="3">
    <source>
        <dbReference type="Proteomes" id="UP001500454"/>
    </source>
</evidence>
<dbReference type="SUPFAM" id="SSF160631">
    <property type="entry name" value="SMI1/KNR4-like"/>
    <property type="match status" value="1"/>
</dbReference>